<keyword evidence="5" id="KW-1185">Reference proteome</keyword>
<reference evidence="3" key="2">
    <citation type="submission" date="2017-06" db="EMBL/GenBank/DDBJ databases">
        <title>WGS assembly of Brachypodium distachyon.</title>
        <authorList>
            <consortium name="The International Brachypodium Initiative"/>
            <person name="Lucas S."/>
            <person name="Harmon-Smith M."/>
            <person name="Lail K."/>
            <person name="Tice H."/>
            <person name="Grimwood J."/>
            <person name="Bruce D."/>
            <person name="Barry K."/>
            <person name="Shu S."/>
            <person name="Lindquist E."/>
            <person name="Wang M."/>
            <person name="Pitluck S."/>
            <person name="Vogel J.P."/>
            <person name="Garvin D.F."/>
            <person name="Mockler T.C."/>
            <person name="Schmutz J."/>
            <person name="Rokhsar D."/>
            <person name="Bevan M.W."/>
        </authorList>
    </citation>
    <scope>NUCLEOTIDE SEQUENCE</scope>
    <source>
        <strain evidence="3">Bd21</strain>
    </source>
</reference>
<dbReference type="SUPFAM" id="SSF55797">
    <property type="entry name" value="PR-1-like"/>
    <property type="match status" value="1"/>
</dbReference>
<dbReference type="GeneID" id="100830862"/>
<feature type="domain" description="SCP" evidence="2">
    <location>
        <begin position="42"/>
        <end position="186"/>
    </location>
</feature>
<reference evidence="4" key="3">
    <citation type="submission" date="2018-08" db="UniProtKB">
        <authorList>
            <consortium name="EnsemblPlants"/>
        </authorList>
    </citation>
    <scope>IDENTIFICATION</scope>
    <source>
        <strain evidence="4">cv. Bd21</strain>
    </source>
</reference>
<name>I1IT63_BRADI</name>
<dbReference type="OMA" id="TWSPGIA"/>
<dbReference type="EMBL" id="CM000883">
    <property type="protein sequence ID" value="KQJ91648.1"/>
    <property type="molecule type" value="Genomic_DNA"/>
</dbReference>
<dbReference type="SMART" id="SM00198">
    <property type="entry name" value="SCP"/>
    <property type="match status" value="1"/>
</dbReference>
<keyword evidence="1" id="KW-0732">Signal</keyword>
<dbReference type="Proteomes" id="UP000008810">
    <property type="component" value="Chromosome 4"/>
</dbReference>
<feature type="chain" id="PRO_5014095523" description="SCP domain-containing protein" evidence="1">
    <location>
        <begin position="27"/>
        <end position="190"/>
    </location>
</feature>
<evidence type="ECO:0000313" key="5">
    <source>
        <dbReference type="Proteomes" id="UP000008810"/>
    </source>
</evidence>
<dbReference type="AlphaFoldDB" id="I1IT63"/>
<evidence type="ECO:0000259" key="2">
    <source>
        <dbReference type="SMART" id="SM00198"/>
    </source>
</evidence>
<dbReference type="RefSeq" id="XP_003576890.1">
    <property type="nucleotide sequence ID" value="XM_003576842.4"/>
</dbReference>
<dbReference type="KEGG" id="bdi:100830862"/>
<protein>
    <recommendedName>
        <fullName evidence="2">SCP domain-containing protein</fullName>
    </recommendedName>
</protein>
<dbReference type="InterPro" id="IPR014044">
    <property type="entry name" value="CAP_dom"/>
</dbReference>
<dbReference type="Pfam" id="PF00188">
    <property type="entry name" value="CAP"/>
    <property type="match status" value="1"/>
</dbReference>
<dbReference type="Gramene" id="KQJ91648">
    <property type="protein sequence ID" value="KQJ91648"/>
    <property type="gene ID" value="BRADI_4g38910v3"/>
</dbReference>
<dbReference type="Gene3D" id="3.40.33.10">
    <property type="entry name" value="CAP"/>
    <property type="match status" value="1"/>
</dbReference>
<gene>
    <name evidence="4" type="primary">LOC100830862</name>
    <name evidence="3" type="ORF">BRADI_4g38910v3</name>
</gene>
<dbReference type="FunFam" id="3.40.33.10:FF:000020">
    <property type="entry name" value="Pathogenesis-related protein 1"/>
    <property type="match status" value="1"/>
</dbReference>
<reference evidence="3 4" key="1">
    <citation type="journal article" date="2010" name="Nature">
        <title>Genome sequencing and analysis of the model grass Brachypodium distachyon.</title>
        <authorList>
            <consortium name="International Brachypodium Initiative"/>
        </authorList>
    </citation>
    <scope>NUCLEOTIDE SEQUENCE [LARGE SCALE GENOMIC DNA]</scope>
    <source>
        <strain evidence="3">Bd21</strain>
        <strain evidence="4">cv. Bd21</strain>
    </source>
</reference>
<evidence type="ECO:0000313" key="4">
    <source>
        <dbReference type="EnsemblPlants" id="KQJ91648"/>
    </source>
</evidence>
<proteinExistence type="predicted"/>
<dbReference type="EnsemblPlants" id="KQJ91648">
    <property type="protein sequence ID" value="KQJ91648"/>
    <property type="gene ID" value="BRADI_4g38910v3"/>
</dbReference>
<evidence type="ECO:0000313" key="3">
    <source>
        <dbReference type="EMBL" id="KQJ91648.1"/>
    </source>
</evidence>
<dbReference type="GO" id="GO:0005615">
    <property type="term" value="C:extracellular space"/>
    <property type="evidence" value="ECO:0000318"/>
    <property type="project" value="GO_Central"/>
</dbReference>
<organism evidence="4">
    <name type="scientific">Brachypodium distachyon</name>
    <name type="common">Purple false brome</name>
    <name type="synonym">Trachynia distachya</name>
    <dbReference type="NCBI Taxonomy" id="15368"/>
    <lineage>
        <taxon>Eukaryota</taxon>
        <taxon>Viridiplantae</taxon>
        <taxon>Streptophyta</taxon>
        <taxon>Embryophyta</taxon>
        <taxon>Tracheophyta</taxon>
        <taxon>Spermatophyta</taxon>
        <taxon>Magnoliopsida</taxon>
        <taxon>Liliopsida</taxon>
        <taxon>Poales</taxon>
        <taxon>Poaceae</taxon>
        <taxon>BOP clade</taxon>
        <taxon>Pooideae</taxon>
        <taxon>Stipodae</taxon>
        <taxon>Brachypodieae</taxon>
        <taxon>Brachypodium</taxon>
    </lineage>
</organism>
<dbReference type="PANTHER" id="PTHR10334">
    <property type="entry name" value="CYSTEINE-RICH SECRETORY PROTEIN-RELATED"/>
    <property type="match status" value="1"/>
</dbReference>
<dbReference type="HOGENOM" id="CLU_035730_8_1_1"/>
<dbReference type="OrthoDB" id="337038at2759"/>
<dbReference type="PRINTS" id="PR00837">
    <property type="entry name" value="V5TPXLIKE"/>
</dbReference>
<dbReference type="InterPro" id="IPR001283">
    <property type="entry name" value="CRISP-related"/>
</dbReference>
<feature type="signal peptide" evidence="1">
    <location>
        <begin position="1"/>
        <end position="26"/>
    </location>
</feature>
<dbReference type="InterPro" id="IPR035940">
    <property type="entry name" value="CAP_sf"/>
</dbReference>
<dbReference type="eggNOG" id="KOG3017">
    <property type="taxonomic scope" value="Eukaryota"/>
</dbReference>
<evidence type="ECO:0000256" key="1">
    <source>
        <dbReference type="SAM" id="SignalP"/>
    </source>
</evidence>
<sequence length="190" mass="19830">MTNTRTALSILLLLLALLVAPPCTPAAASTGDADGRKARAAATVADILAAHNAARRAVGVGPLTWSDGIAGYAKAYARSRRSDCAPRRSPLFYFGENIAVGKGRRQWSGAALVNQWVDEGRLRYDYGSNSCGAGSGPAGSAVGSGCGRYRQVVWRNTTQLGCGMIVCGSGDTLLVCEYFPPGNDGDGRPY</sequence>
<accession>I1IT63</accession>